<gene>
    <name evidence="2" type="ORF">F5891DRAFT_985588</name>
</gene>
<reference evidence="2" key="1">
    <citation type="journal article" date="2020" name="New Phytol.">
        <title>Comparative genomics reveals dynamic genome evolution in host specialist ectomycorrhizal fungi.</title>
        <authorList>
            <person name="Lofgren L.A."/>
            <person name="Nguyen N.H."/>
            <person name="Vilgalys R."/>
            <person name="Ruytinx J."/>
            <person name="Liao H.L."/>
            <person name="Branco S."/>
            <person name="Kuo A."/>
            <person name="LaButti K."/>
            <person name="Lipzen A."/>
            <person name="Andreopoulos W."/>
            <person name="Pangilinan J."/>
            <person name="Riley R."/>
            <person name="Hundley H."/>
            <person name="Na H."/>
            <person name="Barry K."/>
            <person name="Grigoriev I.V."/>
            <person name="Stajich J.E."/>
            <person name="Kennedy P.G."/>
        </authorList>
    </citation>
    <scope>NUCLEOTIDE SEQUENCE</scope>
    <source>
        <strain evidence="2">FC203</strain>
    </source>
</reference>
<evidence type="ECO:0000313" key="2">
    <source>
        <dbReference type="EMBL" id="KAG1893772.1"/>
    </source>
</evidence>
<organism evidence="2 3">
    <name type="scientific">Suillus fuscotomentosus</name>
    <dbReference type="NCBI Taxonomy" id="1912939"/>
    <lineage>
        <taxon>Eukaryota</taxon>
        <taxon>Fungi</taxon>
        <taxon>Dikarya</taxon>
        <taxon>Basidiomycota</taxon>
        <taxon>Agaricomycotina</taxon>
        <taxon>Agaricomycetes</taxon>
        <taxon>Agaricomycetidae</taxon>
        <taxon>Boletales</taxon>
        <taxon>Suillineae</taxon>
        <taxon>Suillaceae</taxon>
        <taxon>Suillus</taxon>
    </lineage>
</organism>
<sequence length="449" mass="49037">MTVPPEQANQALEITLATLQSLMKRCIKVKEGDPEALRLSDEIARHVAKDLKMYGGSATSFSPQLLSFAAVVRENSKGGAFESVPDWTSVTNDDPRIKSHPRFDKTIDYLSPSLDDLSTNPATANPPTTLTTPTTITLPSASTSMPSLMESDVLVEPEAETNGSSGLQKGEAEDHPIPIDTPTSPPAKYNLFVPGTKKRKPAAEDTDEAVVVPTNKSPSPSEEPVKKKKKVESQPIARPAVWGSDADIATPWKHSVRYHPWQCDKCVKLDIACVVLPDKKFGFTRLACENCDSMKISCAIDGVGVRQRLQAKAAKASADPSQQPKPSKSRAISKKPMTRVSRSQRSIAKREDSAEKKPDVLPGRAQMQPEHVQPPAPSNLPDPEPTAREILQGIQDLGRRLDLLAANERVDTLEVRVGSVETNVLKRLDELEQRLNASDARWRSLETLG</sequence>
<accession>A0AAD4HEP7</accession>
<keyword evidence="3" id="KW-1185">Reference proteome</keyword>
<protein>
    <submittedName>
        <fullName evidence="2">Uncharacterized protein</fullName>
    </submittedName>
</protein>
<feature type="compositionally biased region" description="Low complexity" evidence="1">
    <location>
        <begin position="117"/>
        <end position="143"/>
    </location>
</feature>
<dbReference type="Proteomes" id="UP001195769">
    <property type="component" value="Unassembled WGS sequence"/>
</dbReference>
<feature type="compositionally biased region" description="Basic residues" evidence="1">
    <location>
        <begin position="327"/>
        <end position="337"/>
    </location>
</feature>
<name>A0AAD4HEP7_9AGAM</name>
<comment type="caution">
    <text evidence="2">The sequence shown here is derived from an EMBL/GenBank/DDBJ whole genome shotgun (WGS) entry which is preliminary data.</text>
</comment>
<feature type="compositionally biased region" description="Pro residues" evidence="1">
    <location>
        <begin position="372"/>
        <end position="384"/>
    </location>
</feature>
<feature type="compositionally biased region" description="Basic and acidic residues" evidence="1">
    <location>
        <begin position="348"/>
        <end position="359"/>
    </location>
</feature>
<proteinExistence type="predicted"/>
<dbReference type="EMBL" id="JABBWK010000091">
    <property type="protein sequence ID" value="KAG1893772.1"/>
    <property type="molecule type" value="Genomic_DNA"/>
</dbReference>
<evidence type="ECO:0000313" key="3">
    <source>
        <dbReference type="Proteomes" id="UP001195769"/>
    </source>
</evidence>
<evidence type="ECO:0000256" key="1">
    <source>
        <dbReference type="SAM" id="MobiDB-lite"/>
    </source>
</evidence>
<dbReference type="RefSeq" id="XP_041219348.1">
    <property type="nucleotide sequence ID" value="XM_041377621.1"/>
</dbReference>
<dbReference type="GeneID" id="64671919"/>
<dbReference type="AlphaFoldDB" id="A0AAD4HEP7"/>
<feature type="region of interest" description="Disordered" evidence="1">
    <location>
        <begin position="117"/>
        <end position="235"/>
    </location>
</feature>
<feature type="region of interest" description="Disordered" evidence="1">
    <location>
        <begin position="313"/>
        <end position="386"/>
    </location>
</feature>